<comment type="caution">
    <text evidence="1">The sequence shown here is derived from an EMBL/GenBank/DDBJ whole genome shotgun (WGS) entry which is preliminary data.</text>
</comment>
<keyword evidence="2" id="KW-1185">Reference proteome</keyword>
<reference evidence="1" key="1">
    <citation type="submission" date="2022-08" db="EMBL/GenBank/DDBJ databases">
        <title>Genome Sequence of Fusarium decemcellulare.</title>
        <authorList>
            <person name="Buettner E."/>
        </authorList>
    </citation>
    <scope>NUCLEOTIDE SEQUENCE</scope>
    <source>
        <strain evidence="1">Babe19</strain>
    </source>
</reference>
<organism evidence="1 2">
    <name type="scientific">Fusarium decemcellulare</name>
    <dbReference type="NCBI Taxonomy" id="57161"/>
    <lineage>
        <taxon>Eukaryota</taxon>
        <taxon>Fungi</taxon>
        <taxon>Dikarya</taxon>
        <taxon>Ascomycota</taxon>
        <taxon>Pezizomycotina</taxon>
        <taxon>Sordariomycetes</taxon>
        <taxon>Hypocreomycetidae</taxon>
        <taxon>Hypocreales</taxon>
        <taxon>Nectriaceae</taxon>
        <taxon>Fusarium</taxon>
        <taxon>Fusarium decemcellulare species complex</taxon>
    </lineage>
</organism>
<accession>A0ACC1RHW0</accession>
<proteinExistence type="predicted"/>
<dbReference type="Proteomes" id="UP001148629">
    <property type="component" value="Unassembled WGS sequence"/>
</dbReference>
<sequence>MNDTAWFLVTRVAACGSSLPRPPEGFSTSPYTNTSTASSHHQAIINSMSSLTGMFSSSSATPATRALPTSPTAEMPIPCTPLQLEMLRVLEMKALISKLCQKLPDLSSAQSEKAHIRMVELLYNMDNGAIRAIMAGTVAYDTFNGHAAWPKTPTRKHGGKYGVLVIGLSRPGGRGEFLNIKETEALVHGLKRYIEGVRLRNTFCTAPAYFHPLEALGDRLDWVHTVDTLIGSATANGVVPSSPFIQTESEILSIEQVISMFKKRCNRAVDLDDEVHQIQSPLYVTCSDQLQLHMHDRPSPASRAQFLEHKPLGIVMGVLEALNIPIELSIQVALYPISIWACISRAHRYQLEQLFPAEQLISALACSLVDQHGLNTFKIEPPVSSPVPIDLEALEHTPATHEAALQHTIALIREHCGARRRESDDLNALGVVAHTVKDLHLYLSDDGPREEHRQRLATDEEELKLHQQLLQGNGGDNKLLLETLAIFHQSILVVPRSTPQAASVSPRRTLVPRVRTYVAAADPPQLPRTALQLKIPSGSRSNPAQDHPQIQQLPHGAPCMPCRSHSQMASKSEDSTVFLLACLTTSFAPAFGPGHASASLCATCRMTTPWRRLSLENDSAWQNDANKLFTTEREHFGRLPRSSWIPAAEKVAQGLYLDHRDNLKDQCCHAALLDIDGKRRVGAPEWKKMPRFPRCICNNNGLVQVHLGQHNIPVSRQAFGHDKTRQQLEQLVFVFASLLLGSSPGTLITELFQSLPLLFQLASLFLDLPPAVFKLRLLLSGLSTLLSAVLSQAFPSPP</sequence>
<evidence type="ECO:0000313" key="2">
    <source>
        <dbReference type="Proteomes" id="UP001148629"/>
    </source>
</evidence>
<evidence type="ECO:0000313" key="1">
    <source>
        <dbReference type="EMBL" id="KAJ3518896.1"/>
    </source>
</evidence>
<protein>
    <submittedName>
        <fullName evidence="1">Uncharacterized protein</fullName>
    </submittedName>
</protein>
<gene>
    <name evidence="1" type="ORF">NM208_g14342</name>
</gene>
<dbReference type="EMBL" id="JANRMS010003297">
    <property type="protein sequence ID" value="KAJ3518896.1"/>
    <property type="molecule type" value="Genomic_DNA"/>
</dbReference>
<name>A0ACC1RHW0_9HYPO</name>